<proteinExistence type="predicted"/>
<evidence type="ECO:0000313" key="2">
    <source>
        <dbReference type="Proteomes" id="UP000054516"/>
    </source>
</evidence>
<gene>
    <name evidence="1" type="ORF">SAMD00023353_3500240</name>
</gene>
<accession>A0A1S8A921</accession>
<reference evidence="1" key="1">
    <citation type="submission" date="2016-03" db="EMBL/GenBank/DDBJ databases">
        <title>Draft genome sequence of Rosellinia necatrix.</title>
        <authorList>
            <person name="Kanematsu S."/>
        </authorList>
    </citation>
    <scope>NUCLEOTIDE SEQUENCE [LARGE SCALE GENOMIC DNA]</scope>
    <source>
        <strain evidence="1">W97</strain>
    </source>
</reference>
<evidence type="ECO:0000313" key="1">
    <source>
        <dbReference type="EMBL" id="GAW26519.1"/>
    </source>
</evidence>
<dbReference type="AlphaFoldDB" id="A0A1S8A921"/>
<name>A0A1S8A921_ROSNE</name>
<protein>
    <submittedName>
        <fullName evidence="1">Uncharacterized protein</fullName>
    </submittedName>
</protein>
<keyword evidence="2" id="KW-1185">Reference proteome</keyword>
<dbReference type="Proteomes" id="UP000054516">
    <property type="component" value="Unassembled WGS sequence"/>
</dbReference>
<dbReference type="EMBL" id="DF977480">
    <property type="protein sequence ID" value="GAW26519.1"/>
    <property type="molecule type" value="Genomic_DNA"/>
</dbReference>
<organism evidence="1">
    <name type="scientific">Rosellinia necatrix</name>
    <name type="common">White root-rot fungus</name>
    <dbReference type="NCBI Taxonomy" id="77044"/>
    <lineage>
        <taxon>Eukaryota</taxon>
        <taxon>Fungi</taxon>
        <taxon>Dikarya</taxon>
        <taxon>Ascomycota</taxon>
        <taxon>Pezizomycotina</taxon>
        <taxon>Sordariomycetes</taxon>
        <taxon>Xylariomycetidae</taxon>
        <taxon>Xylariales</taxon>
        <taxon>Xylariaceae</taxon>
        <taxon>Rosellinia</taxon>
    </lineage>
</organism>
<sequence>MRENKNMSPRASCPCSRRWSSWYFHELWRLEQHHRRFFLKERWKRNACLCPFFYCGRLSRKRRHCPGCPRVRNAFLY</sequence>